<dbReference type="EMBL" id="JACHVS010000002">
    <property type="protein sequence ID" value="MBB2996925.1"/>
    <property type="molecule type" value="Genomic_DNA"/>
</dbReference>
<evidence type="ECO:0000313" key="2">
    <source>
        <dbReference type="EMBL" id="MBB2996925.1"/>
    </source>
</evidence>
<organism evidence="2 3">
    <name type="scientific">Paeniglutamicibacter cryotolerans</name>
    <dbReference type="NCBI Taxonomy" id="670079"/>
    <lineage>
        <taxon>Bacteria</taxon>
        <taxon>Bacillati</taxon>
        <taxon>Actinomycetota</taxon>
        <taxon>Actinomycetes</taxon>
        <taxon>Micrococcales</taxon>
        <taxon>Micrococcaceae</taxon>
        <taxon>Paeniglutamicibacter</taxon>
    </lineage>
</organism>
<dbReference type="RefSeq" id="WP_183512496.1">
    <property type="nucleotide sequence ID" value="NZ_BAABGK010000096.1"/>
</dbReference>
<dbReference type="AlphaFoldDB" id="A0A839QQK6"/>
<dbReference type="Proteomes" id="UP000523000">
    <property type="component" value="Unassembled WGS sequence"/>
</dbReference>
<sequence>MSTMNGRPRTPASPTDASLCSIARAGLWFQLLLGGIVVFVLVVALLAKDPFALWSLLPTTAIMVLAGWWFGSGRIVVDEAGVRVYGGGVLKMLEVKTADIASAEAKEISPLEYGGWGLRISGAGTAFILKRGPGLVVNRTKGAPRIYSVASTSDAELMAARLNALAARSAPSAK</sequence>
<evidence type="ECO:0000256" key="1">
    <source>
        <dbReference type="SAM" id="Phobius"/>
    </source>
</evidence>
<reference evidence="2 3" key="1">
    <citation type="submission" date="2020-08" db="EMBL/GenBank/DDBJ databases">
        <title>Sequencing the genomes of 1000 actinobacteria strains.</title>
        <authorList>
            <person name="Klenk H.-P."/>
        </authorList>
    </citation>
    <scope>NUCLEOTIDE SEQUENCE [LARGE SCALE GENOMIC DNA]</scope>
    <source>
        <strain evidence="2 3">DSM 22826</strain>
    </source>
</reference>
<name>A0A839QQK6_9MICC</name>
<keyword evidence="1" id="KW-0812">Transmembrane</keyword>
<comment type="caution">
    <text evidence="2">The sequence shown here is derived from an EMBL/GenBank/DDBJ whole genome shotgun (WGS) entry which is preliminary data.</text>
</comment>
<keyword evidence="1" id="KW-0472">Membrane</keyword>
<protein>
    <submittedName>
        <fullName evidence="2">Uncharacterized protein</fullName>
    </submittedName>
</protein>
<proteinExistence type="predicted"/>
<accession>A0A839QQK6</accession>
<keyword evidence="1" id="KW-1133">Transmembrane helix</keyword>
<keyword evidence="3" id="KW-1185">Reference proteome</keyword>
<feature type="transmembrane region" description="Helical" evidence="1">
    <location>
        <begin position="27"/>
        <end position="46"/>
    </location>
</feature>
<evidence type="ECO:0000313" key="3">
    <source>
        <dbReference type="Proteomes" id="UP000523000"/>
    </source>
</evidence>
<gene>
    <name evidence="2" type="ORF">E9229_003172</name>
</gene>
<feature type="transmembrane region" description="Helical" evidence="1">
    <location>
        <begin position="52"/>
        <end position="70"/>
    </location>
</feature>